<name>A0A0W8E8T4_9ZZZZ</name>
<feature type="domain" description="Type II secretion system protein GspF" evidence="9">
    <location>
        <begin position="67"/>
        <end position="189"/>
    </location>
</feature>
<evidence type="ECO:0000256" key="3">
    <source>
        <dbReference type="ARBA" id="ARBA00022475"/>
    </source>
</evidence>
<gene>
    <name evidence="10" type="ORF">ASZ90_017537</name>
</gene>
<accession>A0A0W8E8T4</accession>
<feature type="transmembrane region" description="Helical" evidence="8">
    <location>
        <begin position="372"/>
        <end position="393"/>
    </location>
</feature>
<reference evidence="10" key="1">
    <citation type="journal article" date="2015" name="Proc. Natl. Acad. Sci. U.S.A.">
        <title>Networks of energetic and metabolic interactions define dynamics in microbial communities.</title>
        <authorList>
            <person name="Embree M."/>
            <person name="Liu J.K."/>
            <person name="Al-Bassam M.M."/>
            <person name="Zengler K."/>
        </authorList>
    </citation>
    <scope>NUCLEOTIDE SEQUENCE</scope>
</reference>
<evidence type="ECO:0000256" key="7">
    <source>
        <dbReference type="ARBA" id="ARBA00023136"/>
    </source>
</evidence>
<evidence type="ECO:0000256" key="8">
    <source>
        <dbReference type="SAM" id="Phobius"/>
    </source>
</evidence>
<dbReference type="PANTHER" id="PTHR30012:SF0">
    <property type="entry name" value="TYPE II SECRETION SYSTEM PROTEIN F-RELATED"/>
    <property type="match status" value="1"/>
</dbReference>
<comment type="caution">
    <text evidence="10">The sequence shown here is derived from an EMBL/GenBank/DDBJ whole genome shotgun (WGS) entry which is preliminary data.</text>
</comment>
<dbReference type="Pfam" id="PF00482">
    <property type="entry name" value="T2SSF"/>
    <property type="match status" value="2"/>
</dbReference>
<comment type="similarity">
    <text evidence="2">Belongs to the GSP F family.</text>
</comment>
<feature type="transmembrane region" description="Helical" evidence="8">
    <location>
        <begin position="162"/>
        <end position="188"/>
    </location>
</feature>
<evidence type="ECO:0000256" key="6">
    <source>
        <dbReference type="ARBA" id="ARBA00022989"/>
    </source>
</evidence>
<dbReference type="GO" id="GO:0015628">
    <property type="term" value="P:protein secretion by the type II secretion system"/>
    <property type="evidence" value="ECO:0007669"/>
    <property type="project" value="TreeGrafter"/>
</dbReference>
<dbReference type="FunFam" id="1.20.81.30:FF:000001">
    <property type="entry name" value="Type II secretion system protein F"/>
    <property type="match status" value="2"/>
</dbReference>
<dbReference type="PRINTS" id="PR00812">
    <property type="entry name" value="BCTERIALGSPF"/>
</dbReference>
<dbReference type="InterPro" id="IPR018076">
    <property type="entry name" value="T2SS_GspF_dom"/>
</dbReference>
<protein>
    <submittedName>
        <fullName evidence="10">Type iv fimbrial assembly protein pilc</fullName>
    </submittedName>
</protein>
<dbReference type="EMBL" id="LNQE01001831">
    <property type="protein sequence ID" value="KUG05048.1"/>
    <property type="molecule type" value="Genomic_DNA"/>
</dbReference>
<keyword evidence="3" id="KW-1003">Cell membrane</keyword>
<dbReference type="AlphaFoldDB" id="A0A0W8E8T4"/>
<sequence>MQFSYRARDKRGSEISGQVQALNKREVINGLLKEKYCILEVIEFKGRTALDMSMVKSVGSRDLLLMTRMLATMLDAGLPIIRALNILHQQTNNKHLKNILLSIKKQIERGLTLHEALAHYPHTFSPVYINMVKAGEMGGVLYQVLSKLAEHLEREREIRNKVITASIYPALLLVFTSITVIFILVFVMPTFTGLFESVGADLPLPTKILIAFSGFLRDNLPGLIMAVAGLVYIGKKMGQVPAGRYYLDGLYLKLPLFGRLHSRTLEARFARTTGTLINAGIPILQAMEIVEGALGNTYVLKALVQARENISEGQSIALPLQESGVFEPMLTQMISVGEETGALDEMLSKMSDYYDREVMHTIEQSMAAIEPLLILGIAMLIGGVVLATLLPVFDLVGTTPI</sequence>
<evidence type="ECO:0000256" key="4">
    <source>
        <dbReference type="ARBA" id="ARBA00022519"/>
    </source>
</evidence>
<dbReference type="GO" id="GO:0005886">
    <property type="term" value="C:plasma membrane"/>
    <property type="evidence" value="ECO:0007669"/>
    <property type="project" value="UniProtKB-SubCell"/>
</dbReference>
<keyword evidence="5 8" id="KW-0812">Transmembrane</keyword>
<keyword evidence="7 8" id="KW-0472">Membrane</keyword>
<feature type="transmembrane region" description="Helical" evidence="8">
    <location>
        <begin position="208"/>
        <end position="234"/>
    </location>
</feature>
<proteinExistence type="inferred from homology"/>
<keyword evidence="4" id="KW-0997">Cell inner membrane</keyword>
<organism evidence="10">
    <name type="scientific">hydrocarbon metagenome</name>
    <dbReference type="NCBI Taxonomy" id="938273"/>
    <lineage>
        <taxon>unclassified sequences</taxon>
        <taxon>metagenomes</taxon>
        <taxon>ecological metagenomes</taxon>
    </lineage>
</organism>
<keyword evidence="6 8" id="KW-1133">Transmembrane helix</keyword>
<dbReference type="InterPro" id="IPR042094">
    <property type="entry name" value="T2SS_GspF_sf"/>
</dbReference>
<evidence type="ECO:0000259" key="9">
    <source>
        <dbReference type="Pfam" id="PF00482"/>
    </source>
</evidence>
<comment type="subcellular location">
    <subcellularLocation>
        <location evidence="1">Cell inner membrane</location>
        <topology evidence="1">Multi-pass membrane protein</topology>
    </subcellularLocation>
</comment>
<dbReference type="PANTHER" id="PTHR30012">
    <property type="entry name" value="GENERAL SECRETION PATHWAY PROTEIN"/>
    <property type="match status" value="1"/>
</dbReference>
<evidence type="ECO:0000313" key="10">
    <source>
        <dbReference type="EMBL" id="KUG05048.1"/>
    </source>
</evidence>
<evidence type="ECO:0000256" key="5">
    <source>
        <dbReference type="ARBA" id="ARBA00022692"/>
    </source>
</evidence>
<dbReference type="InterPro" id="IPR003004">
    <property type="entry name" value="GspF/PilC"/>
</dbReference>
<feature type="domain" description="Type II secretion system protein GspF" evidence="9">
    <location>
        <begin position="269"/>
        <end position="391"/>
    </location>
</feature>
<evidence type="ECO:0000256" key="2">
    <source>
        <dbReference type="ARBA" id="ARBA00005745"/>
    </source>
</evidence>
<dbReference type="Gene3D" id="1.20.81.30">
    <property type="entry name" value="Type II secretion system (T2SS), domain F"/>
    <property type="match status" value="2"/>
</dbReference>
<evidence type="ECO:0000256" key="1">
    <source>
        <dbReference type="ARBA" id="ARBA00004429"/>
    </source>
</evidence>